<evidence type="ECO:0000313" key="3">
    <source>
        <dbReference type="Proteomes" id="UP000649739"/>
    </source>
</evidence>
<reference evidence="2" key="1">
    <citation type="journal article" date="2014" name="Int. J. Syst. Evol. Microbiol.">
        <title>Complete genome sequence of Corynebacterium casei LMG S-19264T (=DSM 44701T), isolated from a smear-ripened cheese.</title>
        <authorList>
            <consortium name="US DOE Joint Genome Institute (JGI-PGF)"/>
            <person name="Walter F."/>
            <person name="Albersmeier A."/>
            <person name="Kalinowski J."/>
            <person name="Ruckert C."/>
        </authorList>
    </citation>
    <scope>NUCLEOTIDE SEQUENCE</scope>
    <source>
        <strain evidence="2">JCM 3090</strain>
    </source>
</reference>
<organism evidence="2 3">
    <name type="scientific">Pilimelia anulata</name>
    <dbReference type="NCBI Taxonomy" id="53371"/>
    <lineage>
        <taxon>Bacteria</taxon>
        <taxon>Bacillati</taxon>
        <taxon>Actinomycetota</taxon>
        <taxon>Actinomycetes</taxon>
        <taxon>Micromonosporales</taxon>
        <taxon>Micromonosporaceae</taxon>
        <taxon>Pilimelia</taxon>
    </lineage>
</organism>
<proteinExistence type="predicted"/>
<dbReference type="AlphaFoldDB" id="A0A8J3BDN0"/>
<feature type="compositionally biased region" description="Gly residues" evidence="1">
    <location>
        <begin position="64"/>
        <end position="78"/>
    </location>
</feature>
<dbReference type="EMBL" id="BMQB01000007">
    <property type="protein sequence ID" value="GGK00764.1"/>
    <property type="molecule type" value="Genomic_DNA"/>
</dbReference>
<gene>
    <name evidence="2" type="ORF">GCM10010123_33330</name>
</gene>
<comment type="caution">
    <text evidence="2">The sequence shown here is derived from an EMBL/GenBank/DDBJ whole genome shotgun (WGS) entry which is preliminary data.</text>
</comment>
<sequence length="201" mass="19629">MAALGAVLVAGGLVLAGCGGDDEPAAGNGPGGDRGRGGAFTAYVNCLRDNGVVLQLPSGRPGRGDGQGRPGGEGQGRPGEGRPGDGPGGPGGPSGDGQGRPGGDGQERPGDGPGGPGRRPGGPFRKPDSVDQATWDKAQQACASVRPTLRPGGGRGGPGSAYRNCLRDQGVTSRNPDEADPTVARALAKCKALRPSPAPTG</sequence>
<feature type="region of interest" description="Disordered" evidence="1">
    <location>
        <begin position="54"/>
        <end position="181"/>
    </location>
</feature>
<feature type="compositionally biased region" description="Gly residues" evidence="1">
    <location>
        <begin position="84"/>
        <end position="104"/>
    </location>
</feature>
<reference evidence="2" key="2">
    <citation type="submission" date="2020-09" db="EMBL/GenBank/DDBJ databases">
        <authorList>
            <person name="Sun Q."/>
            <person name="Ohkuma M."/>
        </authorList>
    </citation>
    <scope>NUCLEOTIDE SEQUENCE</scope>
    <source>
        <strain evidence="2">JCM 3090</strain>
    </source>
</reference>
<feature type="compositionally biased region" description="Gly residues" evidence="1">
    <location>
        <begin position="111"/>
        <end position="120"/>
    </location>
</feature>
<keyword evidence="3" id="KW-1185">Reference proteome</keyword>
<name>A0A8J3BDN0_9ACTN</name>
<dbReference type="Proteomes" id="UP000649739">
    <property type="component" value="Unassembled WGS sequence"/>
</dbReference>
<evidence type="ECO:0000256" key="1">
    <source>
        <dbReference type="SAM" id="MobiDB-lite"/>
    </source>
</evidence>
<protein>
    <submittedName>
        <fullName evidence="2">Uncharacterized protein</fullName>
    </submittedName>
</protein>
<accession>A0A8J3BDN0</accession>
<evidence type="ECO:0000313" key="2">
    <source>
        <dbReference type="EMBL" id="GGK00764.1"/>
    </source>
</evidence>